<keyword evidence="2" id="KW-1185">Reference proteome</keyword>
<sequence length="244" mass="28249">MMLLSRATYGRKNTYNNCSLTVTLDGWSSVKNDLIQVITSYTGKEKAAMKECQENLHSSILAVVTDNKNKIGKIWEILKEKHPDLITYGCSTHLLNLVEKYVSPKTVTCHIVEVQMYFRKVHKAHGWLLEEYCVMPQLPNETLAEHHPKFLPGITAFKISDPDYYPASMRHTNVVEDFSLQKWWQIMANKNKRNSNFPFRFCHFSFCFNSAPASSASIVRYFFTFGLVWNKLCNHLRVNKATKL</sequence>
<proteinExistence type="predicted"/>
<feature type="non-terminal residue" evidence="1">
    <location>
        <position position="244"/>
    </location>
</feature>
<evidence type="ECO:0008006" key="3">
    <source>
        <dbReference type="Google" id="ProtNLM"/>
    </source>
</evidence>
<evidence type="ECO:0000313" key="1">
    <source>
        <dbReference type="EMBL" id="KAJ8889829.1"/>
    </source>
</evidence>
<name>A0ABQ9HZL6_9NEOP</name>
<organism evidence="1 2">
    <name type="scientific">Dryococelus australis</name>
    <dbReference type="NCBI Taxonomy" id="614101"/>
    <lineage>
        <taxon>Eukaryota</taxon>
        <taxon>Metazoa</taxon>
        <taxon>Ecdysozoa</taxon>
        <taxon>Arthropoda</taxon>
        <taxon>Hexapoda</taxon>
        <taxon>Insecta</taxon>
        <taxon>Pterygota</taxon>
        <taxon>Neoptera</taxon>
        <taxon>Polyneoptera</taxon>
        <taxon>Phasmatodea</taxon>
        <taxon>Verophasmatodea</taxon>
        <taxon>Anareolatae</taxon>
        <taxon>Phasmatidae</taxon>
        <taxon>Eurycanthinae</taxon>
        <taxon>Dryococelus</taxon>
    </lineage>
</organism>
<protein>
    <recommendedName>
        <fullName evidence="3">DUF659 domain-containing protein</fullName>
    </recommendedName>
</protein>
<evidence type="ECO:0000313" key="2">
    <source>
        <dbReference type="Proteomes" id="UP001159363"/>
    </source>
</evidence>
<dbReference type="EMBL" id="JARBHB010000003">
    <property type="protein sequence ID" value="KAJ8889829.1"/>
    <property type="molecule type" value="Genomic_DNA"/>
</dbReference>
<comment type="caution">
    <text evidence="1">The sequence shown here is derived from an EMBL/GenBank/DDBJ whole genome shotgun (WGS) entry which is preliminary data.</text>
</comment>
<accession>A0ABQ9HZL6</accession>
<dbReference type="Proteomes" id="UP001159363">
    <property type="component" value="Chromosome 3"/>
</dbReference>
<reference evidence="1 2" key="1">
    <citation type="submission" date="2023-02" db="EMBL/GenBank/DDBJ databases">
        <title>LHISI_Scaffold_Assembly.</title>
        <authorList>
            <person name="Stuart O.P."/>
            <person name="Cleave R."/>
            <person name="Magrath M.J.L."/>
            <person name="Mikheyev A.S."/>
        </authorList>
    </citation>
    <scope>NUCLEOTIDE SEQUENCE [LARGE SCALE GENOMIC DNA]</scope>
    <source>
        <strain evidence="1">Daus_M_001</strain>
        <tissue evidence="1">Leg muscle</tissue>
    </source>
</reference>
<gene>
    <name evidence="1" type="ORF">PR048_009333</name>
</gene>